<dbReference type="Gene3D" id="3.30.2130.10">
    <property type="entry name" value="VC0802-like"/>
    <property type="match status" value="1"/>
</dbReference>
<feature type="region of interest" description="Disordered" evidence="1">
    <location>
        <begin position="129"/>
        <end position="150"/>
    </location>
</feature>
<dbReference type="EMBL" id="LAZR01007996">
    <property type="protein sequence ID" value="KKM81598.1"/>
    <property type="molecule type" value="Genomic_DNA"/>
</dbReference>
<dbReference type="PANTHER" id="PTHR40099:SF1">
    <property type="entry name" value="ACETOLACTATE SYNTHASE, SMALL SUBUNIT"/>
    <property type="match status" value="1"/>
</dbReference>
<sequence length="150" mass="16034">MKVATQFSIFLVNMPGVLAQITAALAKAHVNVIALTLMDSSEHGVLRLVCEETAAARKALGQAHDHFAETDVLVLELTNEAGAFAHAAQKLADAHININYAYCTGGAPGGKTSAIFKVADLKKAMRVLSPARSTRKDRPGTVKSSPRRRR</sequence>
<dbReference type="SUPFAM" id="SSF55021">
    <property type="entry name" value="ACT-like"/>
    <property type="match status" value="2"/>
</dbReference>
<feature type="domain" description="ACT" evidence="2">
    <location>
        <begin position="6"/>
        <end position="82"/>
    </location>
</feature>
<proteinExistence type="predicted"/>
<protein>
    <recommendedName>
        <fullName evidence="2">ACT domain-containing protein</fullName>
    </recommendedName>
</protein>
<dbReference type="AlphaFoldDB" id="A0A0F9KI07"/>
<organism evidence="3">
    <name type="scientific">marine sediment metagenome</name>
    <dbReference type="NCBI Taxonomy" id="412755"/>
    <lineage>
        <taxon>unclassified sequences</taxon>
        <taxon>metagenomes</taxon>
        <taxon>ecological metagenomes</taxon>
    </lineage>
</organism>
<dbReference type="PROSITE" id="PS51671">
    <property type="entry name" value="ACT"/>
    <property type="match status" value="1"/>
</dbReference>
<dbReference type="InterPro" id="IPR045739">
    <property type="entry name" value="ACT_dom_pair"/>
</dbReference>
<dbReference type="InterPro" id="IPR045865">
    <property type="entry name" value="ACT-like_dom_sf"/>
</dbReference>
<evidence type="ECO:0000256" key="1">
    <source>
        <dbReference type="SAM" id="MobiDB-lite"/>
    </source>
</evidence>
<dbReference type="Pfam" id="PF19571">
    <property type="entry name" value="ACT_8"/>
    <property type="match status" value="1"/>
</dbReference>
<evidence type="ECO:0000259" key="2">
    <source>
        <dbReference type="PROSITE" id="PS51671"/>
    </source>
</evidence>
<dbReference type="InterPro" id="IPR002912">
    <property type="entry name" value="ACT_dom"/>
</dbReference>
<name>A0A0F9KI07_9ZZZZ</name>
<evidence type="ECO:0000313" key="3">
    <source>
        <dbReference type="EMBL" id="KKM81598.1"/>
    </source>
</evidence>
<dbReference type="PANTHER" id="PTHR40099">
    <property type="entry name" value="ACETOLACTATE SYNTHASE, SMALL SUBUNIT"/>
    <property type="match status" value="1"/>
</dbReference>
<reference evidence="3" key="1">
    <citation type="journal article" date="2015" name="Nature">
        <title>Complex archaea that bridge the gap between prokaryotes and eukaryotes.</title>
        <authorList>
            <person name="Spang A."/>
            <person name="Saw J.H."/>
            <person name="Jorgensen S.L."/>
            <person name="Zaremba-Niedzwiedzka K."/>
            <person name="Martijn J."/>
            <person name="Lind A.E."/>
            <person name="van Eijk R."/>
            <person name="Schleper C."/>
            <person name="Guy L."/>
            <person name="Ettema T.J."/>
        </authorList>
    </citation>
    <scope>NUCLEOTIDE SEQUENCE</scope>
</reference>
<gene>
    <name evidence="3" type="ORF">LCGC14_1328210</name>
</gene>
<accession>A0A0F9KI07</accession>
<comment type="caution">
    <text evidence="3">The sequence shown here is derived from an EMBL/GenBank/DDBJ whole genome shotgun (WGS) entry which is preliminary data.</text>
</comment>